<dbReference type="AlphaFoldDB" id="A0A2W7BWE9"/>
<dbReference type="RefSeq" id="WP_111547318.1">
    <property type="nucleotide sequence ID" value="NZ_MZXV01000062.1"/>
</dbReference>
<keyword evidence="3" id="KW-0285">Flavoprotein</keyword>
<feature type="domain" description="FAD/NAD(P)-binding" evidence="9">
    <location>
        <begin position="23"/>
        <end position="343"/>
    </location>
</feature>
<comment type="catalytic activity">
    <reaction evidence="7">
        <text>a quinone + NADH + H(+) = a quinol + NAD(+)</text>
        <dbReference type="Rhea" id="RHEA:46160"/>
        <dbReference type="ChEBI" id="CHEBI:15378"/>
        <dbReference type="ChEBI" id="CHEBI:24646"/>
        <dbReference type="ChEBI" id="CHEBI:57540"/>
        <dbReference type="ChEBI" id="CHEBI:57945"/>
        <dbReference type="ChEBI" id="CHEBI:132124"/>
        <dbReference type="EC" id="1.6.5.9"/>
    </reaction>
</comment>
<dbReference type="Gene3D" id="3.50.50.100">
    <property type="match status" value="1"/>
</dbReference>
<evidence type="ECO:0000256" key="5">
    <source>
        <dbReference type="ARBA" id="ARBA00023002"/>
    </source>
</evidence>
<dbReference type="PANTHER" id="PTHR43706:SF47">
    <property type="entry name" value="EXTERNAL NADH-UBIQUINONE OXIDOREDUCTASE 1, MITOCHONDRIAL-RELATED"/>
    <property type="match status" value="1"/>
</dbReference>
<evidence type="ECO:0000256" key="6">
    <source>
        <dbReference type="ARBA" id="ARBA00023027"/>
    </source>
</evidence>
<dbReference type="InterPro" id="IPR023753">
    <property type="entry name" value="FAD/NAD-binding_dom"/>
</dbReference>
<name>A0A2W7BWE9_9HYPH</name>
<proteinExistence type="inferred from homology"/>
<feature type="region of interest" description="Disordered" evidence="8">
    <location>
        <begin position="435"/>
        <end position="459"/>
    </location>
</feature>
<dbReference type="InterPro" id="IPR036188">
    <property type="entry name" value="FAD/NAD-bd_sf"/>
</dbReference>
<keyword evidence="5" id="KW-0560">Oxidoreductase</keyword>
<evidence type="ECO:0000256" key="8">
    <source>
        <dbReference type="SAM" id="MobiDB-lite"/>
    </source>
</evidence>
<dbReference type="InterPro" id="IPR045024">
    <property type="entry name" value="NDH-2"/>
</dbReference>
<dbReference type="PANTHER" id="PTHR43706">
    <property type="entry name" value="NADH DEHYDROGENASE"/>
    <property type="match status" value="1"/>
</dbReference>
<evidence type="ECO:0000313" key="11">
    <source>
        <dbReference type="Proteomes" id="UP000248616"/>
    </source>
</evidence>
<evidence type="ECO:0000256" key="3">
    <source>
        <dbReference type="ARBA" id="ARBA00022630"/>
    </source>
</evidence>
<comment type="caution">
    <text evidence="10">The sequence shown here is derived from an EMBL/GenBank/DDBJ whole genome shotgun (WGS) entry which is preliminary data.</text>
</comment>
<dbReference type="EMBL" id="MZXV01000062">
    <property type="protein sequence ID" value="PZV34934.1"/>
    <property type="molecule type" value="Genomic_DNA"/>
</dbReference>
<protein>
    <recommendedName>
        <fullName evidence="2">NADH:ubiquinone reductase (non-electrogenic)</fullName>
        <ecNumber evidence="2">1.6.5.9</ecNumber>
    </recommendedName>
</protein>
<dbReference type="GO" id="GO:0050136">
    <property type="term" value="F:NADH dehydrogenase (quinone) (non-electrogenic) activity"/>
    <property type="evidence" value="ECO:0007669"/>
    <property type="project" value="UniProtKB-EC"/>
</dbReference>
<evidence type="ECO:0000256" key="4">
    <source>
        <dbReference type="ARBA" id="ARBA00022827"/>
    </source>
</evidence>
<dbReference type="SUPFAM" id="SSF51905">
    <property type="entry name" value="FAD/NAD(P)-binding domain"/>
    <property type="match status" value="1"/>
</dbReference>
<sequence>MLAVTEASENAVDGEGSRTARPRVVILGAGFAGVAAARALKKSDADVVLIDRRNHHIFQPLLYQVATAVLSPSEIAAPIRQLEATQANLDVMLADVVDVDTTHRTVDVILPGIGTRKVRFDLLVVATGTRPSYFGHDEFAAFAPGIKNLTDAETIRTKILSAFEMAEATDDENERARQMNFVLVGAGPTGVELAASIAQMVRVTLRRNFRQIDPASSTITLIEGGDRVLPSFAPSLSKKVARHLAKLGVKILLGVKVDRVDAQGVIAGGERIPSATVLWTAGMAASPIIQMLGTKTDRAGRALVEPSLNLPGQPEIFVVGDAASIQQDGRPVPGVAQAAIQQGRYVGRLIADQIRGREPKRAFRYRDKGNMAVVGKNFAILESGHLKTAGFLTWFIWAFVHLLALPQLQNRWRVQSQWLWSYLTGQRSSRLISEAPRSTISEAPRPADAAVTTKQTTAP</sequence>
<evidence type="ECO:0000256" key="7">
    <source>
        <dbReference type="ARBA" id="ARBA00047599"/>
    </source>
</evidence>
<gene>
    <name evidence="10" type="ORF">B5V02_27925</name>
</gene>
<keyword evidence="6" id="KW-0520">NAD</keyword>
<dbReference type="EC" id="1.6.5.9" evidence="2"/>
<dbReference type="OrthoDB" id="9781621at2"/>
<evidence type="ECO:0000256" key="2">
    <source>
        <dbReference type="ARBA" id="ARBA00012637"/>
    </source>
</evidence>
<reference evidence="11" key="1">
    <citation type="submission" date="2017-03" db="EMBL/GenBank/DDBJ databases">
        <authorList>
            <person name="Safronova V.I."/>
            <person name="Sazanova A.L."/>
            <person name="Chirak E.R."/>
        </authorList>
    </citation>
    <scope>NUCLEOTIDE SEQUENCE [LARGE SCALE GENOMIC DNA]</scope>
    <source>
        <strain evidence="11">Ach-343</strain>
    </source>
</reference>
<organism evidence="10 11">
    <name type="scientific">Mesorhizobium kowhaii</name>
    <dbReference type="NCBI Taxonomy" id="1300272"/>
    <lineage>
        <taxon>Bacteria</taxon>
        <taxon>Pseudomonadati</taxon>
        <taxon>Pseudomonadota</taxon>
        <taxon>Alphaproteobacteria</taxon>
        <taxon>Hyphomicrobiales</taxon>
        <taxon>Phyllobacteriaceae</taxon>
        <taxon>Mesorhizobium</taxon>
    </lineage>
</organism>
<accession>A0A2W7BWE9</accession>
<evidence type="ECO:0000259" key="9">
    <source>
        <dbReference type="Pfam" id="PF07992"/>
    </source>
</evidence>
<evidence type="ECO:0000256" key="1">
    <source>
        <dbReference type="ARBA" id="ARBA00005272"/>
    </source>
</evidence>
<dbReference type="PRINTS" id="PR00368">
    <property type="entry name" value="FADPNR"/>
</dbReference>
<evidence type="ECO:0000313" key="10">
    <source>
        <dbReference type="EMBL" id="PZV34934.1"/>
    </source>
</evidence>
<dbReference type="PRINTS" id="PR00411">
    <property type="entry name" value="PNDRDTASEI"/>
</dbReference>
<keyword evidence="11" id="KW-1185">Reference proteome</keyword>
<comment type="similarity">
    <text evidence="1">Belongs to the NADH dehydrogenase family.</text>
</comment>
<dbReference type="Pfam" id="PF07992">
    <property type="entry name" value="Pyr_redox_2"/>
    <property type="match status" value="1"/>
</dbReference>
<dbReference type="Proteomes" id="UP000248616">
    <property type="component" value="Unassembled WGS sequence"/>
</dbReference>
<keyword evidence="4" id="KW-0274">FAD</keyword>